<organism evidence="1">
    <name type="scientific">Oscillatoriales cyanobacterium SpSt-418</name>
    <dbReference type="NCBI Taxonomy" id="2282169"/>
    <lineage>
        <taxon>Bacteria</taxon>
        <taxon>Bacillati</taxon>
        <taxon>Cyanobacteriota</taxon>
        <taxon>Cyanophyceae</taxon>
        <taxon>Oscillatoriophycideae</taxon>
        <taxon>Oscillatoriales</taxon>
    </lineage>
</organism>
<reference evidence="1" key="1">
    <citation type="journal article" date="2020" name="mSystems">
        <title>Genome- and Community-Level Interaction Insights into Carbon Utilization and Element Cycling Functions of Hydrothermarchaeota in Hydrothermal Sediment.</title>
        <authorList>
            <person name="Zhou Z."/>
            <person name="Liu Y."/>
            <person name="Xu W."/>
            <person name="Pan J."/>
            <person name="Luo Z.H."/>
            <person name="Li M."/>
        </authorList>
    </citation>
    <scope>NUCLEOTIDE SEQUENCE [LARGE SCALE GENOMIC DNA]</scope>
    <source>
        <strain evidence="1">SpSt-418</strain>
    </source>
</reference>
<dbReference type="EMBL" id="DSRU01000429">
    <property type="protein sequence ID" value="HFN01640.1"/>
    <property type="molecule type" value="Genomic_DNA"/>
</dbReference>
<evidence type="ECO:0000313" key="1">
    <source>
        <dbReference type="EMBL" id="HFN01640.1"/>
    </source>
</evidence>
<dbReference type="AlphaFoldDB" id="A0A7C3PKE9"/>
<comment type="caution">
    <text evidence="1">The sequence shown here is derived from an EMBL/GenBank/DDBJ whole genome shotgun (WGS) entry which is preliminary data.</text>
</comment>
<sequence length="630" mass="71022">MSASSSIETLNQVIRECNPFESNFIVKSHHVWDEDFLDLPCLHAHASETILEAVTKINSGKLKSKTSGFAVLAPKGVGKTHVLSRIRHHLKQTGEGFFIYMCEYGNLSSIRHQFLQSLAFSLKKLGSQGVMQWQELATALANKGMGKDFAPQQLIERFPQALARNPQAVTQLTQKVLQKCPEIDNPYIVKAILWTLSQAHAPFAINWLAGRELSEAQAKMMDLPDVSKENRETEVSSNISQILNLISYHTTPVICFDELDGTELADEADPMLGGYSRAQVVASLAKDVYNSLQRGIIVTALYAQTWREEFQSISQSGAIKDRIAHKEIALTLLKPDDTVMLVAFWLENFYTEKGLIPPHAVYPFDENSLRELGNGATIREILQWCAQNFSPVKIDPIEKLEKIYQQVESTLDDFSDDSEKIANALAFVLHYIRGKTVEGVTLKKIDREINPKWKHKGRINFRIVGEENGKEVKIGVCVSQDSNGKSVGACIKYLTLYSDLDFTRGCLVRSKSIQKNWQVAKVYLKQLLDQQGGEWVSFKDEHIKPLLALHKVHKELDRESFTEEDFRRFIDEKHPVETNLLVCEILSDPSGQNPEEVIDEDSELERLFSEEIASASDDEITDALELLSVA</sequence>
<accession>A0A7C3PKE9</accession>
<gene>
    <name evidence="1" type="ORF">ENR64_28645</name>
</gene>
<name>A0A7C3PKE9_9CYAN</name>
<proteinExistence type="predicted"/>
<protein>
    <submittedName>
        <fullName evidence="1">Uncharacterized protein</fullName>
    </submittedName>
</protein>